<feature type="region of interest" description="Disordered" evidence="1">
    <location>
        <begin position="261"/>
        <end position="310"/>
    </location>
</feature>
<feature type="chain" id="PRO_5011461667" evidence="2">
    <location>
        <begin position="38"/>
        <end position="310"/>
    </location>
</feature>
<gene>
    <name evidence="3" type="ORF">SAMN04489708_11823</name>
</gene>
<evidence type="ECO:0000313" key="4">
    <source>
        <dbReference type="Proteomes" id="UP000199317"/>
    </source>
</evidence>
<evidence type="ECO:0000256" key="2">
    <source>
        <dbReference type="SAM" id="SignalP"/>
    </source>
</evidence>
<feature type="signal peptide" evidence="2">
    <location>
        <begin position="1"/>
        <end position="37"/>
    </location>
</feature>
<name>A0A1H0U6Y5_9BURK</name>
<dbReference type="Proteomes" id="UP000199317">
    <property type="component" value="Unassembled WGS sequence"/>
</dbReference>
<evidence type="ECO:0000313" key="3">
    <source>
        <dbReference type="EMBL" id="SDP61921.1"/>
    </source>
</evidence>
<evidence type="ECO:0000256" key="1">
    <source>
        <dbReference type="SAM" id="MobiDB-lite"/>
    </source>
</evidence>
<protein>
    <submittedName>
        <fullName evidence="3">Uncharacterized protein</fullName>
    </submittedName>
</protein>
<accession>A0A1H0U6Y5</accession>
<proteinExistence type="predicted"/>
<reference evidence="4" key="1">
    <citation type="submission" date="2016-10" db="EMBL/GenBank/DDBJ databases">
        <authorList>
            <person name="Varghese N."/>
            <person name="Submissions S."/>
        </authorList>
    </citation>
    <scope>NUCLEOTIDE SEQUENCE [LARGE SCALE GENOMIC DNA]</scope>
    <source>
        <strain evidence="4">DSM 17101</strain>
    </source>
</reference>
<sequence>MYTAGAAPWKDLATCAASGRLGLVFALPLRASSSSFAASPAYLASVARHWACSPLRYCVMARPLRMAPLVFPVQGHRKFLQHGRQGGERRLGIPAVIETLERSTRAIDLVSAATFLHPHITPCETPVAATKIPPLGTRSGLHIDPLRAAAKAHHAGRAPAIQPGNALPAVDGSIERAQAVTRRAFQRKRHLAFLAPDQKTSPAPLRHVSPGCNAPLPDGDGRSGGCGLPADCAVAPPAYAEQDMANSRVIDANIRDTVGRETRWGGRQSPVCRWRKRRAPANTTRWRSSPPAKPPRRRSYAASSTRPRSP</sequence>
<dbReference type="EMBL" id="FNJL01000018">
    <property type="protein sequence ID" value="SDP61921.1"/>
    <property type="molecule type" value="Genomic_DNA"/>
</dbReference>
<feature type="compositionally biased region" description="Low complexity" evidence="1">
    <location>
        <begin position="300"/>
        <end position="310"/>
    </location>
</feature>
<keyword evidence="4" id="KW-1185">Reference proteome</keyword>
<dbReference type="AlphaFoldDB" id="A0A1H0U6Y5"/>
<organism evidence="3 4">
    <name type="scientific">Paracidovorax cattleyae</name>
    <dbReference type="NCBI Taxonomy" id="80868"/>
    <lineage>
        <taxon>Bacteria</taxon>
        <taxon>Pseudomonadati</taxon>
        <taxon>Pseudomonadota</taxon>
        <taxon>Betaproteobacteria</taxon>
        <taxon>Burkholderiales</taxon>
        <taxon>Comamonadaceae</taxon>
        <taxon>Paracidovorax</taxon>
    </lineage>
</organism>
<keyword evidence="2" id="KW-0732">Signal</keyword>